<dbReference type="InterPro" id="IPR054422">
    <property type="entry name" value="TetR-like_HI_0893_C"/>
</dbReference>
<feature type="domain" description="HTH tetR-type" evidence="3">
    <location>
        <begin position="5"/>
        <end position="65"/>
    </location>
</feature>
<dbReference type="KEGG" id="pca:Pcar_0286"/>
<keyword evidence="5" id="KW-1185">Reference proteome</keyword>
<dbReference type="GO" id="GO:0003700">
    <property type="term" value="F:DNA-binding transcription factor activity"/>
    <property type="evidence" value="ECO:0007669"/>
    <property type="project" value="TreeGrafter"/>
</dbReference>
<accession>Q3A7U8</accession>
<name>Q3A7U8_SYNC1</name>
<feature type="DNA-binding region" description="H-T-H motif" evidence="2">
    <location>
        <begin position="28"/>
        <end position="47"/>
    </location>
</feature>
<dbReference type="STRING" id="338963.Pcar_0286"/>
<evidence type="ECO:0000313" key="5">
    <source>
        <dbReference type="Proteomes" id="UP000002534"/>
    </source>
</evidence>
<organism evidence="4 5">
    <name type="scientific">Syntrophotalea carbinolica (strain DSM 2380 / NBRC 103641 / GraBd1)</name>
    <name type="common">Pelobacter carbinolicus</name>
    <dbReference type="NCBI Taxonomy" id="338963"/>
    <lineage>
        <taxon>Bacteria</taxon>
        <taxon>Pseudomonadati</taxon>
        <taxon>Thermodesulfobacteriota</taxon>
        <taxon>Desulfuromonadia</taxon>
        <taxon>Desulfuromonadales</taxon>
        <taxon>Syntrophotaleaceae</taxon>
        <taxon>Syntrophotalea</taxon>
    </lineage>
</organism>
<keyword evidence="1 2" id="KW-0238">DNA-binding</keyword>
<dbReference type="InterPro" id="IPR036271">
    <property type="entry name" value="Tet_transcr_reg_TetR-rel_C_sf"/>
</dbReference>
<sequence>MKKIADKRSALLRAALDLFAENGFNASPTSLIAKRAGVASGTLFVHFKNKEGLIRELYKEVSAQLDDLVWNNSEDLPFRERFLSAFSQYLRFFLAHPKEFRFGEQYYFSPFCDSESDTTGDNQKVRELLLQAREQKVIKDLPLVVLESIAFGPIVSLAKEHAIRAIPVDEKMIEQIVQACWDGLQS</sequence>
<evidence type="ECO:0000256" key="1">
    <source>
        <dbReference type="ARBA" id="ARBA00023125"/>
    </source>
</evidence>
<dbReference type="InterPro" id="IPR009057">
    <property type="entry name" value="Homeodomain-like_sf"/>
</dbReference>
<evidence type="ECO:0000259" key="3">
    <source>
        <dbReference type="PROSITE" id="PS50977"/>
    </source>
</evidence>
<dbReference type="Pfam" id="PF00440">
    <property type="entry name" value="TetR_N"/>
    <property type="match status" value="1"/>
</dbReference>
<dbReference type="RefSeq" id="WP_011339958.1">
    <property type="nucleotide sequence ID" value="NC_007498.2"/>
</dbReference>
<dbReference type="SUPFAM" id="SSF46689">
    <property type="entry name" value="Homeodomain-like"/>
    <property type="match status" value="1"/>
</dbReference>
<dbReference type="SUPFAM" id="SSF48498">
    <property type="entry name" value="Tetracyclin repressor-like, C-terminal domain"/>
    <property type="match status" value="1"/>
</dbReference>
<dbReference type="PRINTS" id="PR00455">
    <property type="entry name" value="HTHTETR"/>
</dbReference>
<dbReference type="Gene3D" id="1.10.357.10">
    <property type="entry name" value="Tetracycline Repressor, domain 2"/>
    <property type="match status" value="1"/>
</dbReference>
<reference evidence="4 5" key="2">
    <citation type="journal article" date="2012" name="BMC Genomics">
        <title>The genome of Pelobacter carbinolicus reveals surprising metabolic capabilities and physiological features.</title>
        <authorList>
            <person name="Aklujkar M."/>
            <person name="Haveman S.A."/>
            <person name="Didonato R.Jr."/>
            <person name="Chertkov O."/>
            <person name="Han C.S."/>
            <person name="Land M.L."/>
            <person name="Brown P."/>
            <person name="Lovley D.R."/>
        </authorList>
    </citation>
    <scope>NUCLEOTIDE SEQUENCE [LARGE SCALE GENOMIC DNA]</scope>
    <source>
        <strain evidence="5">DSM 2380 / NBRC 103641 / GraBd1</strain>
    </source>
</reference>
<dbReference type="Proteomes" id="UP000002534">
    <property type="component" value="Chromosome"/>
</dbReference>
<dbReference type="GO" id="GO:0000976">
    <property type="term" value="F:transcription cis-regulatory region binding"/>
    <property type="evidence" value="ECO:0007669"/>
    <property type="project" value="TreeGrafter"/>
</dbReference>
<gene>
    <name evidence="4" type="ordered locus">Pcar_0286</name>
</gene>
<evidence type="ECO:0000256" key="2">
    <source>
        <dbReference type="PROSITE-ProRule" id="PRU00335"/>
    </source>
</evidence>
<dbReference type="eggNOG" id="COG1309">
    <property type="taxonomic scope" value="Bacteria"/>
</dbReference>
<dbReference type="InterPro" id="IPR050109">
    <property type="entry name" value="HTH-type_TetR-like_transc_reg"/>
</dbReference>
<reference evidence="5" key="1">
    <citation type="submission" date="2005-10" db="EMBL/GenBank/DDBJ databases">
        <title>Complete sequence of Pelobacter carbinolicus DSM 2380.</title>
        <authorList>
            <person name="Copeland A."/>
            <person name="Lucas S."/>
            <person name="Lapidus A."/>
            <person name="Barry K."/>
            <person name="Detter J.C."/>
            <person name="Glavina T."/>
            <person name="Hammon N."/>
            <person name="Israni S."/>
            <person name="Pitluck S."/>
            <person name="Chertkov O."/>
            <person name="Schmutz J."/>
            <person name="Larimer F."/>
            <person name="Land M."/>
            <person name="Kyrpides N."/>
            <person name="Ivanova N."/>
            <person name="Richardson P."/>
        </authorList>
    </citation>
    <scope>NUCLEOTIDE SEQUENCE [LARGE SCALE GENOMIC DNA]</scope>
    <source>
        <strain evidence="5">DSM 2380 / NBRC 103641 / GraBd1</strain>
    </source>
</reference>
<dbReference type="HOGENOM" id="CLU_069356_12_9_7"/>
<dbReference type="InterPro" id="IPR001647">
    <property type="entry name" value="HTH_TetR"/>
</dbReference>
<dbReference type="PANTHER" id="PTHR30055">
    <property type="entry name" value="HTH-TYPE TRANSCRIPTIONAL REGULATOR RUTR"/>
    <property type="match status" value="1"/>
</dbReference>
<dbReference type="Pfam" id="PF22604">
    <property type="entry name" value="TetR_HI_0893_C"/>
    <property type="match status" value="1"/>
</dbReference>
<dbReference type="PANTHER" id="PTHR30055:SF207">
    <property type="entry name" value="HTH-TYPE TRANSCRIPTIONAL REPRESSOR FATR"/>
    <property type="match status" value="1"/>
</dbReference>
<protein>
    <submittedName>
        <fullName evidence="4">Transcriptional regulator, TetR family</fullName>
    </submittedName>
</protein>
<evidence type="ECO:0000313" key="4">
    <source>
        <dbReference type="EMBL" id="ABA87546.1"/>
    </source>
</evidence>
<dbReference type="OrthoDB" id="6430772at2"/>
<proteinExistence type="predicted"/>
<dbReference type="EMBL" id="CP000142">
    <property type="protein sequence ID" value="ABA87546.1"/>
    <property type="molecule type" value="Genomic_DNA"/>
</dbReference>
<dbReference type="AlphaFoldDB" id="Q3A7U8"/>
<dbReference type="PROSITE" id="PS50977">
    <property type="entry name" value="HTH_TETR_2"/>
    <property type="match status" value="1"/>
</dbReference>